<feature type="domain" description="Mammalian cell entry C-terminal" evidence="3">
    <location>
        <begin position="125"/>
        <end position="290"/>
    </location>
</feature>
<keyword evidence="5" id="KW-1185">Reference proteome</keyword>
<protein>
    <submittedName>
        <fullName evidence="4">MlaD family protein</fullName>
    </submittedName>
</protein>
<dbReference type="NCBIfam" id="TIGR00996">
    <property type="entry name" value="Mtu_fam_mce"/>
    <property type="match status" value="1"/>
</dbReference>
<dbReference type="InterPro" id="IPR052336">
    <property type="entry name" value="MlaD_Phospholipid_Transporter"/>
</dbReference>
<dbReference type="InterPro" id="IPR005693">
    <property type="entry name" value="Mce"/>
</dbReference>
<feature type="signal peptide" evidence="1">
    <location>
        <begin position="1"/>
        <end position="28"/>
    </location>
</feature>
<feature type="domain" description="Mce/MlaD" evidence="2">
    <location>
        <begin position="40"/>
        <end position="115"/>
    </location>
</feature>
<dbReference type="InterPro" id="IPR024516">
    <property type="entry name" value="Mce_C"/>
</dbReference>
<evidence type="ECO:0000313" key="5">
    <source>
        <dbReference type="Proteomes" id="UP001596380"/>
    </source>
</evidence>
<gene>
    <name evidence="4" type="ORF">ACFQKB_45765</name>
</gene>
<evidence type="ECO:0000313" key="4">
    <source>
        <dbReference type="EMBL" id="MFC6887137.1"/>
    </source>
</evidence>
<dbReference type="EMBL" id="JBHSXS010000070">
    <property type="protein sequence ID" value="MFC6887137.1"/>
    <property type="molecule type" value="Genomic_DNA"/>
</dbReference>
<evidence type="ECO:0000256" key="1">
    <source>
        <dbReference type="SAM" id="SignalP"/>
    </source>
</evidence>
<dbReference type="Pfam" id="PF02470">
    <property type="entry name" value="MlaD"/>
    <property type="match status" value="1"/>
</dbReference>
<organism evidence="4 5">
    <name type="scientific">Actinomadura yumaensis</name>
    <dbReference type="NCBI Taxonomy" id="111807"/>
    <lineage>
        <taxon>Bacteria</taxon>
        <taxon>Bacillati</taxon>
        <taxon>Actinomycetota</taxon>
        <taxon>Actinomycetes</taxon>
        <taxon>Streptosporangiales</taxon>
        <taxon>Thermomonosporaceae</taxon>
        <taxon>Actinomadura</taxon>
    </lineage>
</organism>
<evidence type="ECO:0000259" key="2">
    <source>
        <dbReference type="Pfam" id="PF02470"/>
    </source>
</evidence>
<reference evidence="5" key="1">
    <citation type="journal article" date="2019" name="Int. J. Syst. Evol. Microbiol.">
        <title>The Global Catalogue of Microorganisms (GCM) 10K type strain sequencing project: providing services to taxonomists for standard genome sequencing and annotation.</title>
        <authorList>
            <consortium name="The Broad Institute Genomics Platform"/>
            <consortium name="The Broad Institute Genome Sequencing Center for Infectious Disease"/>
            <person name="Wu L."/>
            <person name="Ma J."/>
        </authorList>
    </citation>
    <scope>NUCLEOTIDE SEQUENCE [LARGE SCALE GENOMIC DNA]</scope>
    <source>
        <strain evidence="5">JCM 3369</strain>
    </source>
</reference>
<dbReference type="Proteomes" id="UP001596380">
    <property type="component" value="Unassembled WGS sequence"/>
</dbReference>
<dbReference type="PANTHER" id="PTHR33371">
    <property type="entry name" value="INTERMEMBRANE PHOSPHOLIPID TRANSPORT SYSTEM BINDING PROTEIN MLAD-RELATED"/>
    <property type="match status" value="1"/>
</dbReference>
<accession>A0ABW2CZ72</accession>
<comment type="caution">
    <text evidence="4">The sequence shown here is derived from an EMBL/GenBank/DDBJ whole genome shotgun (WGS) entry which is preliminary data.</text>
</comment>
<keyword evidence="1" id="KW-0732">Signal</keyword>
<proteinExistence type="predicted"/>
<feature type="chain" id="PRO_5047029533" evidence="1">
    <location>
        <begin position="29"/>
        <end position="334"/>
    </location>
</feature>
<evidence type="ECO:0000259" key="3">
    <source>
        <dbReference type="Pfam" id="PF11887"/>
    </source>
</evidence>
<dbReference type="InterPro" id="IPR003399">
    <property type="entry name" value="Mce/MlaD"/>
</dbReference>
<dbReference type="RefSeq" id="WP_160823195.1">
    <property type="nucleotide sequence ID" value="NZ_JBHSXE010000001.1"/>
</dbReference>
<sequence length="334" mass="34352">MTDSAMSTRSRVLFCALGASVMIGAASAAAVASMPSHSGTSTYSAVFGRAGQGLDARSDVKVRGVTVGNVESVALTPDGRVRVTMRVKDDVRVPAAAEARVDPVSVFGPKEISLDLGASGPYLASGGTITRTKDPSDPSDTAWPLYRTGRALDPQDVTTLMHTFARGLSGQGPALRRTVGNGSKIIDATHADRARLQQLLTDITGVSGTLQNRGDTLVSATRDLNAIAPAVGERPDQISRLLDEAGHLTSTVGGNLTDHGDSMGRLVDDGGRAAGVAARQNANLVTLADALNGFFGGLSGVMTAPGPAGTHPAVLRGQLPLDICQTIVDLCSTR</sequence>
<dbReference type="Pfam" id="PF11887">
    <property type="entry name" value="Mce4_CUP1"/>
    <property type="match status" value="1"/>
</dbReference>
<name>A0ABW2CZ72_9ACTN</name>
<dbReference type="PANTHER" id="PTHR33371:SF16">
    <property type="entry name" value="MCE-FAMILY PROTEIN MCE3F"/>
    <property type="match status" value="1"/>
</dbReference>